<feature type="compositionally biased region" description="Polar residues" evidence="1">
    <location>
        <begin position="11"/>
        <end position="22"/>
    </location>
</feature>
<keyword evidence="3" id="KW-1185">Reference proteome</keyword>
<dbReference type="Proteomes" id="UP000267821">
    <property type="component" value="Unassembled WGS sequence"/>
</dbReference>
<dbReference type="OrthoDB" id="275715at2759"/>
<name>A0A3N4LXJ8_9PEZI</name>
<dbReference type="InParanoid" id="A0A3N4LXJ8"/>
<feature type="region of interest" description="Disordered" evidence="1">
    <location>
        <begin position="166"/>
        <end position="225"/>
    </location>
</feature>
<feature type="compositionally biased region" description="Basic residues" evidence="1">
    <location>
        <begin position="175"/>
        <end position="195"/>
    </location>
</feature>
<sequence length="282" mass="30777">MPARVSFYRPTGQSRRSAASQPSHHDVIEGLPIRRWAKAEVPIGLKSLAPPAPPELPLPKETHLLTPMSQALLQAARAGTLDKPKPNQTQTSQGQQLFMIRRWCLVPRHLEPGNEMNYLGKLPDVARKRRRVRKRAEGKIITSYLDEMGLGGEIAVGAAGGQALAGSVGQVAPTPRRRPPPKRKPGRGRKPGRKVKFAEEAQAESGAITGEGVMGDSGAVEEGEKKKDEFVKVVEVVKGDIEVMELDAATEEGELKPTTEIDIEMEKVEEEEEKEALKGLQA</sequence>
<reference evidence="2 3" key="1">
    <citation type="journal article" date="2018" name="Nat. Ecol. Evol.">
        <title>Pezizomycetes genomes reveal the molecular basis of ectomycorrhizal truffle lifestyle.</title>
        <authorList>
            <person name="Murat C."/>
            <person name="Payen T."/>
            <person name="Noel B."/>
            <person name="Kuo A."/>
            <person name="Morin E."/>
            <person name="Chen J."/>
            <person name="Kohler A."/>
            <person name="Krizsan K."/>
            <person name="Balestrini R."/>
            <person name="Da Silva C."/>
            <person name="Montanini B."/>
            <person name="Hainaut M."/>
            <person name="Levati E."/>
            <person name="Barry K.W."/>
            <person name="Belfiori B."/>
            <person name="Cichocki N."/>
            <person name="Clum A."/>
            <person name="Dockter R.B."/>
            <person name="Fauchery L."/>
            <person name="Guy J."/>
            <person name="Iotti M."/>
            <person name="Le Tacon F."/>
            <person name="Lindquist E.A."/>
            <person name="Lipzen A."/>
            <person name="Malagnac F."/>
            <person name="Mello A."/>
            <person name="Molinier V."/>
            <person name="Miyauchi S."/>
            <person name="Poulain J."/>
            <person name="Riccioni C."/>
            <person name="Rubini A."/>
            <person name="Sitrit Y."/>
            <person name="Splivallo R."/>
            <person name="Traeger S."/>
            <person name="Wang M."/>
            <person name="Zifcakova L."/>
            <person name="Wipf D."/>
            <person name="Zambonelli A."/>
            <person name="Paolocci F."/>
            <person name="Nowrousian M."/>
            <person name="Ottonello S."/>
            <person name="Baldrian P."/>
            <person name="Spatafora J.W."/>
            <person name="Henrissat B."/>
            <person name="Nagy L.G."/>
            <person name="Aury J.M."/>
            <person name="Wincker P."/>
            <person name="Grigoriev I.V."/>
            <person name="Bonfante P."/>
            <person name="Martin F.M."/>
        </authorList>
    </citation>
    <scope>NUCLEOTIDE SEQUENCE [LARGE SCALE GENOMIC DNA]</scope>
    <source>
        <strain evidence="2 3">ATCC MYA-4762</strain>
    </source>
</reference>
<protein>
    <submittedName>
        <fullName evidence="2">Uncharacterized protein</fullName>
    </submittedName>
</protein>
<evidence type="ECO:0000313" key="2">
    <source>
        <dbReference type="EMBL" id="RPB22775.1"/>
    </source>
</evidence>
<dbReference type="STRING" id="1051890.A0A3N4LXJ8"/>
<organism evidence="2 3">
    <name type="scientific">Terfezia boudieri ATCC MYA-4762</name>
    <dbReference type="NCBI Taxonomy" id="1051890"/>
    <lineage>
        <taxon>Eukaryota</taxon>
        <taxon>Fungi</taxon>
        <taxon>Dikarya</taxon>
        <taxon>Ascomycota</taxon>
        <taxon>Pezizomycotina</taxon>
        <taxon>Pezizomycetes</taxon>
        <taxon>Pezizales</taxon>
        <taxon>Pezizaceae</taxon>
        <taxon>Terfezia</taxon>
    </lineage>
</organism>
<dbReference type="AlphaFoldDB" id="A0A3N4LXJ8"/>
<evidence type="ECO:0000313" key="3">
    <source>
        <dbReference type="Proteomes" id="UP000267821"/>
    </source>
</evidence>
<accession>A0A3N4LXJ8</accession>
<gene>
    <name evidence="2" type="ORF">L211DRAFT_850197</name>
</gene>
<proteinExistence type="predicted"/>
<dbReference type="EMBL" id="ML121549">
    <property type="protein sequence ID" value="RPB22775.1"/>
    <property type="molecule type" value="Genomic_DNA"/>
</dbReference>
<evidence type="ECO:0000256" key="1">
    <source>
        <dbReference type="SAM" id="MobiDB-lite"/>
    </source>
</evidence>
<feature type="region of interest" description="Disordered" evidence="1">
    <location>
        <begin position="1"/>
        <end position="25"/>
    </location>
</feature>